<organism evidence="1 2">
    <name type="scientific">Ectopseudomonas oleovorans</name>
    <name type="common">Pseudomonas oleovorans</name>
    <dbReference type="NCBI Taxonomy" id="301"/>
    <lineage>
        <taxon>Bacteria</taxon>
        <taxon>Pseudomonadati</taxon>
        <taxon>Pseudomonadota</taxon>
        <taxon>Gammaproteobacteria</taxon>
        <taxon>Pseudomonadales</taxon>
        <taxon>Pseudomonadaceae</taxon>
        <taxon>Ectopseudomonas</taxon>
    </lineage>
</organism>
<accession>A0A3D9EFX1</accession>
<dbReference type="AlphaFoldDB" id="A0A3D9EFX1"/>
<reference evidence="1 2" key="1">
    <citation type="submission" date="2018-07" db="EMBL/GenBank/DDBJ databases">
        <title>Genome sequencing of rice bacterial endophytes.</title>
        <authorList>
            <person name="Venturi V."/>
        </authorList>
    </citation>
    <scope>NUCLEOTIDE SEQUENCE [LARGE SCALE GENOMIC DNA]</scope>
    <source>
        <strain evidence="1 2">AG1002</strain>
    </source>
</reference>
<evidence type="ECO:0000313" key="2">
    <source>
        <dbReference type="Proteomes" id="UP000256988"/>
    </source>
</evidence>
<dbReference type="Proteomes" id="UP000256988">
    <property type="component" value="Unassembled WGS sequence"/>
</dbReference>
<evidence type="ECO:0000313" key="1">
    <source>
        <dbReference type="EMBL" id="RED02063.1"/>
    </source>
</evidence>
<gene>
    <name evidence="1" type="ORF">DFO60_3688</name>
</gene>
<protein>
    <submittedName>
        <fullName evidence="1">Uncharacterized protein</fullName>
    </submittedName>
</protein>
<dbReference type="EMBL" id="QRDL01000005">
    <property type="protein sequence ID" value="RED02063.1"/>
    <property type="molecule type" value="Genomic_DNA"/>
</dbReference>
<name>A0A3D9EFX1_ECTOL</name>
<proteinExistence type="predicted"/>
<sequence>MNNVGTRLNIWNHIFKSLRSLLMVLKMKKLPIFRSILPNGACENDVVRI</sequence>
<comment type="caution">
    <text evidence="1">The sequence shown here is derived from an EMBL/GenBank/DDBJ whole genome shotgun (WGS) entry which is preliminary data.</text>
</comment>